<organism evidence="7 8">
    <name type="scientific">Lucifera butyrica</name>
    <dbReference type="NCBI Taxonomy" id="1351585"/>
    <lineage>
        <taxon>Bacteria</taxon>
        <taxon>Bacillati</taxon>
        <taxon>Bacillota</taxon>
        <taxon>Negativicutes</taxon>
        <taxon>Veillonellales</taxon>
        <taxon>Veillonellaceae</taxon>
        <taxon>Lucifera</taxon>
    </lineage>
</organism>
<dbReference type="PANTHER" id="PTHR43649:SF33">
    <property type="entry name" value="POLYGALACTURONAN_RHAMNOGALACTURONAN-BINDING PROTEIN YTCQ"/>
    <property type="match status" value="1"/>
</dbReference>
<dbReference type="EMBL" id="UPPP01000134">
    <property type="protein sequence ID" value="VBB09863.1"/>
    <property type="molecule type" value="Genomic_DNA"/>
</dbReference>
<keyword evidence="2 6" id="KW-0732">Signal</keyword>
<name>A0A498RIE0_9FIRM</name>
<evidence type="ECO:0000313" key="7">
    <source>
        <dbReference type="EMBL" id="VBB09863.1"/>
    </source>
</evidence>
<dbReference type="AlphaFoldDB" id="A0A498RIE0"/>
<dbReference type="SUPFAM" id="SSF53850">
    <property type="entry name" value="Periplasmic binding protein-like II"/>
    <property type="match status" value="1"/>
</dbReference>
<dbReference type="InterPro" id="IPR006059">
    <property type="entry name" value="SBP"/>
</dbReference>
<evidence type="ECO:0008006" key="9">
    <source>
        <dbReference type="Google" id="ProtNLM"/>
    </source>
</evidence>
<dbReference type="CDD" id="cd13585">
    <property type="entry name" value="PBP2_TMBP_like"/>
    <property type="match status" value="1"/>
</dbReference>
<evidence type="ECO:0000256" key="5">
    <source>
        <dbReference type="ARBA" id="ARBA00023288"/>
    </source>
</evidence>
<dbReference type="PANTHER" id="PTHR43649">
    <property type="entry name" value="ARABINOSE-BINDING PROTEIN-RELATED"/>
    <property type="match status" value="1"/>
</dbReference>
<evidence type="ECO:0000256" key="2">
    <source>
        <dbReference type="ARBA" id="ARBA00022729"/>
    </source>
</evidence>
<keyword evidence="8" id="KW-1185">Reference proteome</keyword>
<feature type="chain" id="PRO_5038687243" description="Bacterial extracellular solute-binding protein" evidence="6">
    <location>
        <begin position="21"/>
        <end position="425"/>
    </location>
</feature>
<dbReference type="Gene3D" id="3.40.190.10">
    <property type="entry name" value="Periplasmic binding protein-like II"/>
    <property type="match status" value="1"/>
</dbReference>
<keyword evidence="5" id="KW-0449">Lipoprotein</keyword>
<dbReference type="RefSeq" id="WP_122630709.1">
    <property type="nucleotide sequence ID" value="NZ_UPPP01000134.1"/>
</dbReference>
<accession>A0A498RIE0</accession>
<evidence type="ECO:0000256" key="6">
    <source>
        <dbReference type="SAM" id="SignalP"/>
    </source>
</evidence>
<reference evidence="7 8" key="1">
    <citation type="submission" date="2018-06" db="EMBL/GenBank/DDBJ databases">
        <authorList>
            <person name="Strepis N."/>
        </authorList>
    </citation>
    <scope>NUCLEOTIDE SEQUENCE [LARGE SCALE GENOMIC DNA]</scope>
    <source>
        <strain evidence="7">LUCI</strain>
    </source>
</reference>
<keyword evidence="1" id="KW-1003">Cell membrane</keyword>
<gene>
    <name evidence="7" type="ORF">LUCI_5161</name>
</gene>
<keyword evidence="4" id="KW-0564">Palmitate</keyword>
<sequence>MSKKLMVALVVLLGVAVLIAACGGTPSSGGKSGSQPVTIKVAAWNDAADSLKAEIAGFQKKYPHIKVEVQYVDNNYTKIMPKLASGSDVPDIIQTQNRDFPAFMKKFPGEFVDITDKVAGLKSKFVAAAWEPVTFDGKVYAMPWDLGPAAVYYRQDLFQQAGIEPSKIETWDDFIASGQKIKARFGGNVAMTAYADDFDLYEQFFSELGGNYTSVDGKIDIGSEQSKQALAMVKKITGAGIAIDIKDWNGRITALKNNKVAAVIYPVWYAGTLMNSMADQKGKWSVMPLPAFTKGGNNQANLGGSVLAITKQSRNPDAAWKFIEYCLATDAGQTVMLQYGLFPSYEPFYESAAFKKQNDYFGRPLYSFFAKLTEKIPPMHRGPIMLDASKPLADMQAAVIAGQSIEQATSDAAQEIAKKTGLAVK</sequence>
<dbReference type="InterPro" id="IPR050490">
    <property type="entry name" value="Bact_solute-bd_prot1"/>
</dbReference>
<protein>
    <recommendedName>
        <fullName evidence="9">Bacterial extracellular solute-binding protein</fullName>
    </recommendedName>
</protein>
<evidence type="ECO:0000256" key="1">
    <source>
        <dbReference type="ARBA" id="ARBA00022475"/>
    </source>
</evidence>
<dbReference type="Proteomes" id="UP000277811">
    <property type="component" value="Unassembled WGS sequence"/>
</dbReference>
<keyword evidence="3" id="KW-0472">Membrane</keyword>
<evidence type="ECO:0000256" key="3">
    <source>
        <dbReference type="ARBA" id="ARBA00023136"/>
    </source>
</evidence>
<dbReference type="OrthoDB" id="9768630at2"/>
<feature type="signal peptide" evidence="6">
    <location>
        <begin position="1"/>
        <end position="20"/>
    </location>
</feature>
<dbReference type="Pfam" id="PF01547">
    <property type="entry name" value="SBP_bac_1"/>
    <property type="match status" value="1"/>
</dbReference>
<evidence type="ECO:0000313" key="8">
    <source>
        <dbReference type="Proteomes" id="UP000277811"/>
    </source>
</evidence>
<proteinExistence type="predicted"/>
<dbReference type="PROSITE" id="PS51257">
    <property type="entry name" value="PROKAR_LIPOPROTEIN"/>
    <property type="match status" value="1"/>
</dbReference>
<evidence type="ECO:0000256" key="4">
    <source>
        <dbReference type="ARBA" id="ARBA00023139"/>
    </source>
</evidence>